<dbReference type="RefSeq" id="XP_018271819.1">
    <property type="nucleotide sequence ID" value="XM_018416510.1"/>
</dbReference>
<dbReference type="OMA" id="MPHKQPT"/>
<dbReference type="STRING" id="578459.A0A194S5I7"/>
<name>A0A194S5I7_RHOGW</name>
<sequence length="324" mass="33523">MFYYLCKIVITSTSVLYPLYASYKALRPAASSGLTPQEQAERLERWLMYWCVVACVWTWEHWAEWSVSWFPFYHEVKTLVMLWLVLPQIQGSTYIYIHHLSPFLTSHEDDIDAALADARTSATRAGLGYANAAVRRLRALVLGSILGPDADATATAAAGARPRDNGGAAHAPPVLAEPGTAVPSSASGAGAAQLAHLAGGLLRTYAPAALAAGNALLHPMGAAGATTARAQQEGARRRGGAGAGGSDDSERDDSDASTESASGTAAGTRMSASSSFEEIGRDEASGFPPAAGAGAAAGTRKAGGWFGWGAAGEEAAVGAEKKNA</sequence>
<dbReference type="AlphaFoldDB" id="A0A194S5I7"/>
<dbReference type="OrthoDB" id="434647at2759"/>
<comment type="subcellular location">
    <subcellularLocation>
        <location evidence="1 6">Membrane</location>
        <topology evidence="1 6">Multi-pass membrane protein</topology>
    </subcellularLocation>
</comment>
<dbReference type="InterPro" id="IPR004345">
    <property type="entry name" value="TB2_DP1_HVA22"/>
</dbReference>
<feature type="compositionally biased region" description="Acidic residues" evidence="7">
    <location>
        <begin position="247"/>
        <end position="256"/>
    </location>
</feature>
<dbReference type="GeneID" id="28976958"/>
<feature type="compositionally biased region" description="Low complexity" evidence="7">
    <location>
        <begin position="257"/>
        <end position="269"/>
    </location>
</feature>
<dbReference type="Proteomes" id="UP000053890">
    <property type="component" value="Unassembled WGS sequence"/>
</dbReference>
<feature type="region of interest" description="Disordered" evidence="7">
    <location>
        <begin position="226"/>
        <end position="306"/>
    </location>
</feature>
<comment type="similarity">
    <text evidence="2 6">Belongs to the DP1 family.</text>
</comment>
<dbReference type="PANTHER" id="PTHR12300">
    <property type="entry name" value="HVA22-LIKE PROTEINS"/>
    <property type="match status" value="1"/>
</dbReference>
<evidence type="ECO:0000313" key="8">
    <source>
        <dbReference type="EMBL" id="KPV75770.1"/>
    </source>
</evidence>
<reference evidence="8 9" key="1">
    <citation type="journal article" date="2015" name="Front. Microbiol.">
        <title>Genome sequence of the plant growth promoting endophytic yeast Rhodotorula graminis WP1.</title>
        <authorList>
            <person name="Firrincieli A."/>
            <person name="Otillar R."/>
            <person name="Salamov A."/>
            <person name="Schmutz J."/>
            <person name="Khan Z."/>
            <person name="Redman R.S."/>
            <person name="Fleck N.D."/>
            <person name="Lindquist E."/>
            <person name="Grigoriev I.V."/>
            <person name="Doty S.L."/>
        </authorList>
    </citation>
    <scope>NUCLEOTIDE SEQUENCE [LARGE SCALE GENOMIC DNA]</scope>
    <source>
        <strain evidence="8 9">WP1</strain>
    </source>
</reference>
<evidence type="ECO:0000256" key="3">
    <source>
        <dbReference type="ARBA" id="ARBA00022692"/>
    </source>
</evidence>
<keyword evidence="3" id="KW-0812">Transmembrane</keyword>
<evidence type="ECO:0000256" key="1">
    <source>
        <dbReference type="ARBA" id="ARBA00004141"/>
    </source>
</evidence>
<dbReference type="GO" id="GO:0016020">
    <property type="term" value="C:membrane"/>
    <property type="evidence" value="ECO:0007669"/>
    <property type="project" value="UniProtKB-SubCell"/>
</dbReference>
<evidence type="ECO:0000256" key="4">
    <source>
        <dbReference type="ARBA" id="ARBA00022989"/>
    </source>
</evidence>
<evidence type="ECO:0000313" key="9">
    <source>
        <dbReference type="Proteomes" id="UP000053890"/>
    </source>
</evidence>
<protein>
    <recommendedName>
        <fullName evidence="6">Protein YOP1</fullName>
    </recommendedName>
</protein>
<keyword evidence="5" id="KW-0472">Membrane</keyword>
<accession>A0A194S5I7</accession>
<dbReference type="Pfam" id="PF03134">
    <property type="entry name" value="TB2_DP1_HVA22"/>
    <property type="match status" value="1"/>
</dbReference>
<organism evidence="8 9">
    <name type="scientific">Rhodotorula graminis (strain WP1)</name>
    <dbReference type="NCBI Taxonomy" id="578459"/>
    <lineage>
        <taxon>Eukaryota</taxon>
        <taxon>Fungi</taxon>
        <taxon>Dikarya</taxon>
        <taxon>Basidiomycota</taxon>
        <taxon>Pucciniomycotina</taxon>
        <taxon>Microbotryomycetes</taxon>
        <taxon>Sporidiobolales</taxon>
        <taxon>Sporidiobolaceae</taxon>
        <taxon>Rhodotorula</taxon>
    </lineage>
</organism>
<gene>
    <name evidence="8" type="ORF">RHOBADRAFT_52798</name>
</gene>
<evidence type="ECO:0000256" key="2">
    <source>
        <dbReference type="ARBA" id="ARBA00008573"/>
    </source>
</evidence>
<dbReference type="PANTHER" id="PTHR12300:SF161">
    <property type="entry name" value="RECEPTOR EXPRESSION-ENHANCING PROTEIN"/>
    <property type="match status" value="1"/>
</dbReference>
<evidence type="ECO:0000256" key="7">
    <source>
        <dbReference type="SAM" id="MobiDB-lite"/>
    </source>
</evidence>
<feature type="region of interest" description="Disordered" evidence="7">
    <location>
        <begin position="156"/>
        <end position="187"/>
    </location>
</feature>
<feature type="compositionally biased region" description="Low complexity" evidence="7">
    <location>
        <begin position="285"/>
        <end position="303"/>
    </location>
</feature>
<proteinExistence type="inferred from homology"/>
<dbReference type="EMBL" id="KQ474077">
    <property type="protein sequence ID" value="KPV75770.1"/>
    <property type="molecule type" value="Genomic_DNA"/>
</dbReference>
<keyword evidence="9" id="KW-1185">Reference proteome</keyword>
<keyword evidence="4" id="KW-1133">Transmembrane helix</keyword>
<evidence type="ECO:0000256" key="6">
    <source>
        <dbReference type="RuleBase" id="RU362006"/>
    </source>
</evidence>
<evidence type="ECO:0000256" key="5">
    <source>
        <dbReference type="ARBA" id="ARBA00023136"/>
    </source>
</evidence>